<dbReference type="InterPro" id="IPR003323">
    <property type="entry name" value="OTU_dom"/>
</dbReference>
<dbReference type="GO" id="GO:0004843">
    <property type="term" value="F:cysteine-type deubiquitinase activity"/>
    <property type="evidence" value="ECO:0007669"/>
    <property type="project" value="UniProtKB-EC"/>
</dbReference>
<name>A0A3P8UY41_CYNSE</name>
<dbReference type="GO" id="GO:2000660">
    <property type="term" value="P:negative regulation of interleukin-1-mediated signaling pathway"/>
    <property type="evidence" value="ECO:0007669"/>
    <property type="project" value="TreeGrafter"/>
</dbReference>
<dbReference type="PROSITE" id="PS50304">
    <property type="entry name" value="TUDOR"/>
    <property type="match status" value="1"/>
</dbReference>
<evidence type="ECO:0000259" key="7">
    <source>
        <dbReference type="PROSITE" id="PS50304"/>
    </source>
</evidence>
<evidence type="ECO:0000256" key="1">
    <source>
        <dbReference type="ARBA" id="ARBA00000707"/>
    </source>
</evidence>
<evidence type="ECO:0000256" key="3">
    <source>
        <dbReference type="ARBA" id="ARBA00022670"/>
    </source>
</evidence>
<feature type="compositionally biased region" description="Pro residues" evidence="6">
    <location>
        <begin position="554"/>
        <end position="564"/>
    </location>
</feature>
<feature type="domain" description="Tudor" evidence="7">
    <location>
        <begin position="260"/>
        <end position="320"/>
    </location>
</feature>
<evidence type="ECO:0000259" key="8">
    <source>
        <dbReference type="PROSITE" id="PS50802"/>
    </source>
</evidence>
<feature type="compositionally biased region" description="Basic residues" evidence="6">
    <location>
        <begin position="204"/>
        <end position="217"/>
    </location>
</feature>
<feature type="region of interest" description="Disordered" evidence="6">
    <location>
        <begin position="722"/>
        <end position="768"/>
    </location>
</feature>
<feature type="compositionally biased region" description="Polar residues" evidence="6">
    <location>
        <begin position="1039"/>
        <end position="1050"/>
    </location>
</feature>
<dbReference type="GO" id="GO:1903093">
    <property type="term" value="P:regulation of protein K48-linked deubiquitination"/>
    <property type="evidence" value="ECO:0007669"/>
    <property type="project" value="TreeGrafter"/>
</dbReference>
<feature type="compositionally biased region" description="Polar residues" evidence="6">
    <location>
        <begin position="520"/>
        <end position="536"/>
    </location>
</feature>
<dbReference type="GeneTree" id="ENSGT00940000159922"/>
<feature type="compositionally biased region" description="Polar residues" evidence="6">
    <location>
        <begin position="722"/>
        <end position="731"/>
    </location>
</feature>
<feature type="region of interest" description="Disordered" evidence="6">
    <location>
        <begin position="198"/>
        <end position="221"/>
    </location>
</feature>
<keyword evidence="5" id="KW-0378">Hydrolase</keyword>
<feature type="compositionally biased region" description="Basic and acidic residues" evidence="6">
    <location>
        <begin position="454"/>
        <end position="471"/>
    </location>
</feature>
<evidence type="ECO:0000313" key="9">
    <source>
        <dbReference type="Ensembl" id="ENSCSEP00000008098.1"/>
    </source>
</evidence>
<dbReference type="GeneID" id="103389075"/>
<keyword evidence="3" id="KW-0645">Protease</keyword>
<dbReference type="SMART" id="SM00333">
    <property type="entry name" value="TUDOR"/>
    <property type="match status" value="1"/>
</dbReference>
<dbReference type="OrthoDB" id="10017659at2759"/>
<dbReference type="Ensembl" id="ENSCSET00000008184.1">
    <property type="protein sequence ID" value="ENSCSEP00000008098.1"/>
    <property type="gene ID" value="ENSCSEG00000005189.1"/>
</dbReference>
<feature type="compositionally biased region" description="Basic and acidic residues" evidence="6">
    <location>
        <begin position="323"/>
        <end position="339"/>
    </location>
</feature>
<reference evidence="9" key="3">
    <citation type="submission" date="2025-09" db="UniProtKB">
        <authorList>
            <consortium name="Ensembl"/>
        </authorList>
    </citation>
    <scope>IDENTIFICATION</scope>
</reference>
<evidence type="ECO:0000256" key="6">
    <source>
        <dbReference type="SAM" id="MobiDB-lite"/>
    </source>
</evidence>
<dbReference type="PROSITE" id="PS50802">
    <property type="entry name" value="OTU"/>
    <property type="match status" value="1"/>
</dbReference>
<feature type="compositionally biased region" description="Polar residues" evidence="6">
    <location>
        <begin position="1164"/>
        <end position="1176"/>
    </location>
</feature>
<dbReference type="PRINTS" id="PR01217">
    <property type="entry name" value="PRICHEXTENSN"/>
</dbReference>
<feature type="region of interest" description="Disordered" evidence="6">
    <location>
        <begin position="307"/>
        <end position="391"/>
    </location>
</feature>
<dbReference type="PANTHER" id="PTHR12419">
    <property type="entry name" value="OTU DOMAIN CONTAINING PROTEIN"/>
    <property type="match status" value="1"/>
</dbReference>
<comment type="catalytic activity">
    <reaction evidence="1">
        <text>Thiol-dependent hydrolysis of ester, thioester, amide, peptide and isopeptide bonds formed by the C-terminal Gly of ubiquitin (a 76-residue protein attached to proteins as an intracellular targeting signal).</text>
        <dbReference type="EC" id="3.4.19.12"/>
    </reaction>
</comment>
<dbReference type="RefSeq" id="XP_008322562.1">
    <property type="nucleotide sequence ID" value="XM_008324340.2"/>
</dbReference>
<feature type="compositionally biased region" description="Pro residues" evidence="6">
    <location>
        <begin position="1007"/>
        <end position="1016"/>
    </location>
</feature>
<feature type="region of interest" description="Disordered" evidence="6">
    <location>
        <begin position="1164"/>
        <end position="1251"/>
    </location>
</feature>
<reference evidence="9" key="2">
    <citation type="submission" date="2025-08" db="UniProtKB">
        <authorList>
            <consortium name="Ensembl"/>
        </authorList>
    </citation>
    <scope>IDENTIFICATION</scope>
</reference>
<feature type="compositionally biased region" description="Polar residues" evidence="6">
    <location>
        <begin position="754"/>
        <end position="768"/>
    </location>
</feature>
<feature type="region of interest" description="Disordered" evidence="6">
    <location>
        <begin position="430"/>
        <end position="570"/>
    </location>
</feature>
<dbReference type="GO" id="GO:0034122">
    <property type="term" value="P:negative regulation of toll-like receptor signaling pathway"/>
    <property type="evidence" value="ECO:0007669"/>
    <property type="project" value="TreeGrafter"/>
</dbReference>
<dbReference type="GO" id="GO:0006508">
    <property type="term" value="P:proteolysis"/>
    <property type="evidence" value="ECO:0007669"/>
    <property type="project" value="UniProtKB-KW"/>
</dbReference>
<dbReference type="CTD" id="54726"/>
<dbReference type="InterPro" id="IPR038765">
    <property type="entry name" value="Papain-like_cys_pep_sf"/>
</dbReference>
<accession>A0A3P8UY41</accession>
<feature type="region of interest" description="Disordered" evidence="6">
    <location>
        <begin position="650"/>
        <end position="681"/>
    </location>
</feature>
<keyword evidence="10" id="KW-1185">Reference proteome</keyword>
<dbReference type="KEGG" id="csem:103389075"/>
<dbReference type="PANTHER" id="PTHR12419:SF9">
    <property type="entry name" value="OTU DOMAIN-CONTAINING PROTEIN 4"/>
    <property type="match status" value="1"/>
</dbReference>
<dbReference type="SUPFAM" id="SSF63748">
    <property type="entry name" value="Tudor/PWWP/MBT"/>
    <property type="match status" value="1"/>
</dbReference>
<keyword evidence="4" id="KW-0833">Ubl conjugation pathway</keyword>
<evidence type="ECO:0000256" key="2">
    <source>
        <dbReference type="ARBA" id="ARBA00012759"/>
    </source>
</evidence>
<dbReference type="InterPro" id="IPR002999">
    <property type="entry name" value="Tudor"/>
</dbReference>
<feature type="domain" description="OTU" evidence="8">
    <location>
        <begin position="10"/>
        <end position="131"/>
    </location>
</feature>
<dbReference type="OMA" id="AGMQYTA"/>
<evidence type="ECO:0000256" key="4">
    <source>
        <dbReference type="ARBA" id="ARBA00022786"/>
    </source>
</evidence>
<keyword evidence="5" id="KW-0788">Thiol protease</keyword>
<protein>
    <recommendedName>
        <fullName evidence="2">ubiquitinyl hydrolase 1</fullName>
        <ecNumber evidence="2">3.4.19.12</ecNumber>
    </recommendedName>
</protein>
<reference evidence="9 10" key="1">
    <citation type="journal article" date="2014" name="Nat. Genet.">
        <title>Whole-genome sequence of a flatfish provides insights into ZW sex chromosome evolution and adaptation to a benthic lifestyle.</title>
        <authorList>
            <person name="Chen S."/>
            <person name="Zhang G."/>
            <person name="Shao C."/>
            <person name="Huang Q."/>
            <person name="Liu G."/>
            <person name="Zhang P."/>
            <person name="Song W."/>
            <person name="An N."/>
            <person name="Chalopin D."/>
            <person name="Volff J.N."/>
            <person name="Hong Y."/>
            <person name="Li Q."/>
            <person name="Sha Z."/>
            <person name="Zhou H."/>
            <person name="Xie M."/>
            <person name="Yu Q."/>
            <person name="Liu Y."/>
            <person name="Xiang H."/>
            <person name="Wang N."/>
            <person name="Wu K."/>
            <person name="Yang C."/>
            <person name="Zhou Q."/>
            <person name="Liao X."/>
            <person name="Yang L."/>
            <person name="Hu Q."/>
            <person name="Zhang J."/>
            <person name="Meng L."/>
            <person name="Jin L."/>
            <person name="Tian Y."/>
            <person name="Lian J."/>
            <person name="Yang J."/>
            <person name="Miao G."/>
            <person name="Liu S."/>
            <person name="Liang Z."/>
            <person name="Yan F."/>
            <person name="Li Y."/>
            <person name="Sun B."/>
            <person name="Zhang H."/>
            <person name="Zhang J."/>
            <person name="Zhu Y."/>
            <person name="Du M."/>
            <person name="Zhao Y."/>
            <person name="Schartl M."/>
            <person name="Tang Q."/>
            <person name="Wang J."/>
        </authorList>
    </citation>
    <scope>NUCLEOTIDE SEQUENCE</scope>
</reference>
<dbReference type="Proteomes" id="UP000265120">
    <property type="component" value="Chromosome 1"/>
</dbReference>
<evidence type="ECO:0000256" key="5">
    <source>
        <dbReference type="ARBA" id="ARBA00022807"/>
    </source>
</evidence>
<feature type="compositionally biased region" description="Polar residues" evidence="6">
    <location>
        <begin position="738"/>
        <end position="747"/>
    </location>
</feature>
<dbReference type="Pfam" id="PF02338">
    <property type="entry name" value="OTU"/>
    <property type="match status" value="1"/>
</dbReference>
<dbReference type="InParanoid" id="A0A3P8UY41"/>
<dbReference type="InterPro" id="IPR050704">
    <property type="entry name" value="Peptidase_C85-like"/>
</dbReference>
<dbReference type="SUPFAM" id="SSF54001">
    <property type="entry name" value="Cysteine proteinases"/>
    <property type="match status" value="1"/>
</dbReference>
<organism evidence="9 10">
    <name type="scientific">Cynoglossus semilaevis</name>
    <name type="common">Tongue sole</name>
    <dbReference type="NCBI Taxonomy" id="244447"/>
    <lineage>
        <taxon>Eukaryota</taxon>
        <taxon>Metazoa</taxon>
        <taxon>Chordata</taxon>
        <taxon>Craniata</taxon>
        <taxon>Vertebrata</taxon>
        <taxon>Euteleostomi</taxon>
        <taxon>Actinopterygii</taxon>
        <taxon>Neopterygii</taxon>
        <taxon>Teleostei</taxon>
        <taxon>Neoteleostei</taxon>
        <taxon>Acanthomorphata</taxon>
        <taxon>Carangaria</taxon>
        <taxon>Pleuronectiformes</taxon>
        <taxon>Pleuronectoidei</taxon>
        <taxon>Cynoglossidae</taxon>
        <taxon>Cynoglossinae</taxon>
        <taxon>Cynoglossus</taxon>
    </lineage>
</organism>
<feature type="compositionally biased region" description="Low complexity" evidence="6">
    <location>
        <begin position="654"/>
        <end position="667"/>
    </location>
</feature>
<dbReference type="AlphaFoldDB" id="A0A3P8UY41"/>
<sequence length="1251" mass="136830">MDDYLRSIGFHRKKIAKDGSCLFRAVAEQVLHSQSLHTLVRAQCVDYLKKNRSSYEAFIEGDFEEYLCQLQDPQQWVGEVEINALASLYRRDFLIFQEPGKPPVNITGEKFKDKVQLCFLNRNHYDSVYSTSHIKNSAVCQSIVYELLYNGVFNMELRDLGQSQRTARLSDPLNDDRLAVCVSSDESDVEVDEPLWVDNDKNTSTRHSHRGRGRGRGQHLSERVRRSLNPTLFRNIEYDVWHKTKRAQQKLDYSIAAGMQYSVGDQCQVRLDGNGRSYNATVKEVPSNNNNLVVVHIEDLGRKTVPLWSLRPPSEEGSWSTVVKDKRNSNGHGDGEEHRKGRSQGKSLSLSSASVKPQPSMSPLGGHVQKQHSWPPPVTAKVAEGAPARPRRIGQSVSLVEATLFGVTKEVRQAKEEEQRNAALVEMQLRDEHSFPALGTGPQEEKGKRRRAEKRSSEKRSSEGRKTKSPVEDIGAVSPSGGQGPQTSTPKIPPTAAAVTPHPQSAAVTPPPSSDSTPDRQSSIRVPSPNSNTDTTPIRDAQAVKPNTSSPVAPAVPPSPPPPATAATSNSNSVFSFLTPILPTASSLPPTQLPFSSSPSLLPYKTSTAAPSSASPSLLPSSSAPTFIAPIAPSPVTAAVFLPPSSFHRDSLHHSTPSPSLPYSSSSPPAPPLAQAPAHDFLPNSGDLLTQCLTQKQVPVSGFQVQTQGELVNKRCQSPNIQVQSQMLQPQSHEEKQVQSSIQNQSPTPVPPSNIHSQTQSFSQSDTVQVLHGSSSISSIPQPFPCVTNSTTQTQCVQAQSVLTDSPETFSLPRPHRPYLLPSHLSSFPQTDSPQNMSQLHLDLLYPGFPRNQKGDVVLSPEYSYCKMGKDLPQDVNIMRFFFNLGVKAFSMHWCPPSVYLVPLQHAHSIEHSSAAHSTSPAPHCPRFNAPSCQQESLPFLNPAISAFSHQPPPIEAPYPRDLPMNQAAYLVTQYTPHRLSSAHPPSWQRQPMAPSTNAVSPLMYPSTPPYPPPGQEFPTGVKARAPLGRPLYPPPSLDFQSETSFSTPESVHRSKGGKQQGNSATNGDATLTSVRAMTLPVGVPNIALEENLTRKGILVDTLPNNKPLQAVFTNSDGSIPMAPGPVPQQSYSVSMTSVSDDIHGFHQQHFNANKNYVTDATHTSPVNSPVSSVACSTEDDREGTQPFTMPYQNPRGHRRGPGGGRGRNRVYDGQRGLVFDRGRRSYRRRQGGEGFNQGQFGTSQHRGQGW</sequence>
<dbReference type="GO" id="GO:0016579">
    <property type="term" value="P:protein deubiquitination"/>
    <property type="evidence" value="ECO:0007669"/>
    <property type="project" value="TreeGrafter"/>
</dbReference>
<proteinExistence type="predicted"/>
<feature type="region of interest" description="Disordered" evidence="6">
    <location>
        <begin position="981"/>
        <end position="1068"/>
    </location>
</feature>
<dbReference type="EC" id="3.4.19.12" evidence="2"/>
<evidence type="ECO:0000313" key="10">
    <source>
        <dbReference type="Proteomes" id="UP000265120"/>
    </source>
</evidence>
<dbReference type="STRING" id="244447.ENSCSEP00000008098"/>
<feature type="compositionally biased region" description="Polar residues" evidence="6">
    <location>
        <begin position="988"/>
        <end position="1000"/>
    </location>
</feature>
<dbReference type="Gene3D" id="3.90.70.80">
    <property type="match status" value="1"/>
</dbReference>
<dbReference type="GO" id="GO:0061578">
    <property type="term" value="F:K63-linked deubiquitinase activity"/>
    <property type="evidence" value="ECO:0007669"/>
    <property type="project" value="TreeGrafter"/>
</dbReference>